<dbReference type="AlphaFoldDB" id="A0A922IYY2"/>
<reference evidence="1" key="1">
    <citation type="submission" date="2021-01" db="EMBL/GenBank/DDBJ databases">
        <authorList>
            <person name="Lovell J.T."/>
            <person name="Bentley N."/>
            <person name="Bhattarai G."/>
            <person name="Jenkins J.W."/>
            <person name="Sreedasyam A."/>
            <person name="Alarcon Y."/>
            <person name="Bock C."/>
            <person name="Boston L."/>
            <person name="Carlson J."/>
            <person name="Cervantes K."/>
            <person name="Clermont K."/>
            <person name="Krom N."/>
            <person name="Kubenka K."/>
            <person name="Mamidi S."/>
            <person name="Mattison C."/>
            <person name="Monteros M."/>
            <person name="Pisani C."/>
            <person name="Plott C."/>
            <person name="Rajasekar S."/>
            <person name="Rhein H.S."/>
            <person name="Rohla C."/>
            <person name="Song M."/>
            <person name="Hilaire R.S."/>
            <person name="Shu S."/>
            <person name="Wells L."/>
            <person name="Wang X."/>
            <person name="Webber J."/>
            <person name="Heerema R.J."/>
            <person name="Klein P."/>
            <person name="Conner P."/>
            <person name="Grauke L."/>
            <person name="Grimwood J."/>
            <person name="Schmutz J."/>
            <person name="Randall J.J."/>
        </authorList>
    </citation>
    <scope>NUCLEOTIDE SEQUENCE</scope>
    <source>
        <tissue evidence="1">Leaf</tissue>
    </source>
</reference>
<accession>A0A922IYY2</accession>
<gene>
    <name evidence="1" type="ORF">I3842_11G040000</name>
</gene>
<organism evidence="1 2">
    <name type="scientific">Carya illinoinensis</name>
    <name type="common">Pecan</name>
    <dbReference type="NCBI Taxonomy" id="32201"/>
    <lineage>
        <taxon>Eukaryota</taxon>
        <taxon>Viridiplantae</taxon>
        <taxon>Streptophyta</taxon>
        <taxon>Embryophyta</taxon>
        <taxon>Tracheophyta</taxon>
        <taxon>Spermatophyta</taxon>
        <taxon>Magnoliopsida</taxon>
        <taxon>eudicotyledons</taxon>
        <taxon>Gunneridae</taxon>
        <taxon>Pentapetalae</taxon>
        <taxon>rosids</taxon>
        <taxon>fabids</taxon>
        <taxon>Fagales</taxon>
        <taxon>Juglandaceae</taxon>
        <taxon>Carya</taxon>
    </lineage>
</organism>
<evidence type="ECO:0000313" key="2">
    <source>
        <dbReference type="Proteomes" id="UP000811246"/>
    </source>
</evidence>
<proteinExistence type="predicted"/>
<comment type="caution">
    <text evidence="1">The sequence shown here is derived from an EMBL/GenBank/DDBJ whole genome shotgun (WGS) entry which is preliminary data.</text>
</comment>
<dbReference type="Proteomes" id="UP000811246">
    <property type="component" value="Chromosome 11"/>
</dbReference>
<dbReference type="EMBL" id="CM031835">
    <property type="protein sequence ID" value="KAG6686828.1"/>
    <property type="molecule type" value="Genomic_DNA"/>
</dbReference>
<sequence>MELLILNKGLQTKKEEPEHHWTLQGLTDTQKGKSKLVRSDEATKFPRIKEFSSPFPPDSISIVRTKSLTYSRRHSP</sequence>
<name>A0A922IYY2_CARIL</name>
<evidence type="ECO:0000313" key="1">
    <source>
        <dbReference type="EMBL" id="KAG6686828.1"/>
    </source>
</evidence>
<protein>
    <submittedName>
        <fullName evidence="1">Uncharacterized protein</fullName>
    </submittedName>
</protein>